<organism evidence="2 3">
    <name type="scientific">Chiloscyllium punctatum</name>
    <name type="common">Brownbanded bambooshark</name>
    <name type="synonym">Hemiscyllium punctatum</name>
    <dbReference type="NCBI Taxonomy" id="137246"/>
    <lineage>
        <taxon>Eukaryota</taxon>
        <taxon>Metazoa</taxon>
        <taxon>Chordata</taxon>
        <taxon>Craniata</taxon>
        <taxon>Vertebrata</taxon>
        <taxon>Chondrichthyes</taxon>
        <taxon>Elasmobranchii</taxon>
        <taxon>Galeomorphii</taxon>
        <taxon>Galeoidea</taxon>
        <taxon>Orectolobiformes</taxon>
        <taxon>Hemiscylliidae</taxon>
        <taxon>Chiloscyllium</taxon>
    </lineage>
</organism>
<protein>
    <submittedName>
        <fullName evidence="2">Uncharacterized protein</fullName>
    </submittedName>
</protein>
<name>A0A401TIE4_CHIPU</name>
<reference evidence="2 3" key="1">
    <citation type="journal article" date="2018" name="Nat. Ecol. Evol.">
        <title>Shark genomes provide insights into elasmobranch evolution and the origin of vertebrates.</title>
        <authorList>
            <person name="Hara Y"/>
            <person name="Yamaguchi K"/>
            <person name="Onimaru K"/>
            <person name="Kadota M"/>
            <person name="Koyanagi M"/>
            <person name="Keeley SD"/>
            <person name="Tatsumi K"/>
            <person name="Tanaka K"/>
            <person name="Motone F"/>
            <person name="Kageyama Y"/>
            <person name="Nozu R"/>
            <person name="Adachi N"/>
            <person name="Nishimura O"/>
            <person name="Nakagawa R"/>
            <person name="Tanegashima C"/>
            <person name="Kiyatake I"/>
            <person name="Matsumoto R"/>
            <person name="Murakumo K"/>
            <person name="Nishida K"/>
            <person name="Terakita A"/>
            <person name="Kuratani S"/>
            <person name="Sato K"/>
            <person name="Hyodo S Kuraku.S."/>
        </authorList>
    </citation>
    <scope>NUCLEOTIDE SEQUENCE [LARGE SCALE GENOMIC DNA]</scope>
</reference>
<feature type="compositionally biased region" description="Basic residues" evidence="1">
    <location>
        <begin position="36"/>
        <end position="46"/>
    </location>
</feature>
<accession>A0A401TIE4</accession>
<sequence length="69" mass="7490">MLPAPGPGAVAEPQPQHQVVLVARAPARHPGQPQHLKARHLPKPSGRRYPAGPGHHGGTRHPEQEEEER</sequence>
<dbReference type="EMBL" id="BEZZ01071029">
    <property type="protein sequence ID" value="GCC42431.1"/>
    <property type="molecule type" value="Genomic_DNA"/>
</dbReference>
<keyword evidence="3" id="KW-1185">Reference proteome</keyword>
<proteinExistence type="predicted"/>
<evidence type="ECO:0000313" key="3">
    <source>
        <dbReference type="Proteomes" id="UP000287033"/>
    </source>
</evidence>
<dbReference type="AlphaFoldDB" id="A0A401TIE4"/>
<feature type="region of interest" description="Disordered" evidence="1">
    <location>
        <begin position="25"/>
        <end position="69"/>
    </location>
</feature>
<dbReference type="Proteomes" id="UP000287033">
    <property type="component" value="Unassembled WGS sequence"/>
</dbReference>
<evidence type="ECO:0000313" key="2">
    <source>
        <dbReference type="EMBL" id="GCC42431.1"/>
    </source>
</evidence>
<gene>
    <name evidence="2" type="ORF">chiPu_0026039</name>
</gene>
<comment type="caution">
    <text evidence="2">The sequence shown here is derived from an EMBL/GenBank/DDBJ whole genome shotgun (WGS) entry which is preliminary data.</text>
</comment>
<evidence type="ECO:0000256" key="1">
    <source>
        <dbReference type="SAM" id="MobiDB-lite"/>
    </source>
</evidence>